<feature type="region of interest" description="Disordered" evidence="1">
    <location>
        <begin position="1"/>
        <end position="123"/>
    </location>
</feature>
<feature type="compositionally biased region" description="Polar residues" evidence="1">
    <location>
        <begin position="7"/>
        <end position="17"/>
    </location>
</feature>
<evidence type="ECO:0000256" key="1">
    <source>
        <dbReference type="SAM" id="MobiDB-lite"/>
    </source>
</evidence>
<proteinExistence type="predicted"/>
<accession>A0A6H5HBI8</accession>
<evidence type="ECO:0000313" key="3">
    <source>
        <dbReference type="Proteomes" id="UP000479000"/>
    </source>
</evidence>
<reference evidence="2 3" key="1">
    <citation type="submission" date="2020-02" db="EMBL/GenBank/DDBJ databases">
        <authorList>
            <person name="Ferguson B K."/>
        </authorList>
    </citation>
    <scope>NUCLEOTIDE SEQUENCE [LARGE SCALE GENOMIC DNA]</scope>
</reference>
<sequence length="140" mass="16143">MACPANRVSQHVTASEHVNSRSRWKGDSYTITKERWKEKQEPSTPGEHQSVRCEYNNRGQEPSTPGDRQYTRREYNQRERMSTPTRGGTPSTPVQVDPCTPGGRRYARREFNQRGRMSTPARGRVCRVHPYRQNPSAPRG</sequence>
<feature type="non-terminal residue" evidence="2">
    <location>
        <position position="140"/>
    </location>
</feature>
<name>A0A6H5HBI8_9HEMI</name>
<protein>
    <submittedName>
        <fullName evidence="2">Uncharacterized protein</fullName>
    </submittedName>
</protein>
<dbReference type="AlphaFoldDB" id="A0A6H5HBI8"/>
<dbReference type="EMBL" id="CADCXU010026776">
    <property type="protein sequence ID" value="CAB0013477.1"/>
    <property type="molecule type" value="Genomic_DNA"/>
</dbReference>
<gene>
    <name evidence="2" type="ORF">NTEN_LOCUS18088</name>
</gene>
<keyword evidence="3" id="KW-1185">Reference proteome</keyword>
<feature type="compositionally biased region" description="Basic and acidic residues" evidence="1">
    <location>
        <begin position="69"/>
        <end position="81"/>
    </location>
</feature>
<feature type="compositionally biased region" description="Basic and acidic residues" evidence="1">
    <location>
        <begin position="32"/>
        <end position="41"/>
    </location>
</feature>
<feature type="compositionally biased region" description="Low complexity" evidence="1">
    <location>
        <begin position="82"/>
        <end position="93"/>
    </location>
</feature>
<dbReference type="Proteomes" id="UP000479000">
    <property type="component" value="Unassembled WGS sequence"/>
</dbReference>
<evidence type="ECO:0000313" key="2">
    <source>
        <dbReference type="EMBL" id="CAB0013477.1"/>
    </source>
</evidence>
<organism evidence="2 3">
    <name type="scientific">Nesidiocoris tenuis</name>
    <dbReference type="NCBI Taxonomy" id="355587"/>
    <lineage>
        <taxon>Eukaryota</taxon>
        <taxon>Metazoa</taxon>
        <taxon>Ecdysozoa</taxon>
        <taxon>Arthropoda</taxon>
        <taxon>Hexapoda</taxon>
        <taxon>Insecta</taxon>
        <taxon>Pterygota</taxon>
        <taxon>Neoptera</taxon>
        <taxon>Paraneoptera</taxon>
        <taxon>Hemiptera</taxon>
        <taxon>Heteroptera</taxon>
        <taxon>Panheteroptera</taxon>
        <taxon>Cimicomorpha</taxon>
        <taxon>Miridae</taxon>
        <taxon>Dicyphina</taxon>
        <taxon>Nesidiocoris</taxon>
    </lineage>
</organism>